<feature type="domain" description="Calpain catalytic" evidence="3">
    <location>
        <begin position="152"/>
        <end position="449"/>
    </location>
</feature>
<reference evidence="4 5" key="2">
    <citation type="submission" date="2015-05" db="EMBL/GenBank/DDBJ databases">
        <authorList>
            <person name="Morales-Cruz A."/>
            <person name="Amrine K.C."/>
            <person name="Cantu D."/>
        </authorList>
    </citation>
    <scope>NUCLEOTIDE SEQUENCE [LARGE SCALE GENOMIC DNA]</scope>
    <source>
        <strain evidence="4">DA912</strain>
    </source>
</reference>
<dbReference type="InterPro" id="IPR001300">
    <property type="entry name" value="Peptidase_C2_calpain_cat"/>
</dbReference>
<dbReference type="GO" id="GO:0006508">
    <property type="term" value="P:proteolysis"/>
    <property type="evidence" value="ECO:0007669"/>
    <property type="project" value="UniProtKB-KW"/>
</dbReference>
<sequence>MDDAPYNGGRQAARTPQGDVNSFWARFSRKRPSKVTSIFPRLLYASLLPRHPDPRGASSARNAAESYDFAARECRDKVRRIREECERTNEKFTDPDFDIESDFDNDDNCLFGLRQPRSHHHASLPPLRPPPDDRSVTTITRNAPIDPGSVHRLDWVFRNPQFTVNGYSHTDVQQGIGADCWWLAAISTIAHRKDLMDRICVARDEECGVYGFVFQRDGEWISTVVDDNLYLSSEDFRERNPEVFDPDGSKAAKFRSLNQRGSDALFFSRCTEENETWLPLLEKAYAKAHGDYEAIDWGYVGDGVEDMTGGVTTSITTNKILRKDRLWKELTGSDGQFVFGLSAQFRSNRVEADSGVALGHAYTILRAVEVDTENGKGSVRLVKIRNPWGKRDIRGRIGEWNGRWSDGSEEWTPYWMEKLDHRFSNDGIFWMEYGDTLQTFRFIYRTRLFDEEWTVIQQWASCSVSWVTGYLRTKFILDVKKAGMVVIVMAQLDTRYFRGLEGQYEFSLHFVITAERNQKHTVESLVPQYARSNPQKLRQVGLQYDLAHAKGGM</sequence>
<dbReference type="SMART" id="SM00230">
    <property type="entry name" value="CysPc"/>
    <property type="match status" value="1"/>
</dbReference>
<dbReference type="PROSITE" id="PS50203">
    <property type="entry name" value="CALPAIN_CAT"/>
    <property type="match status" value="1"/>
</dbReference>
<accession>A0A0G2H2G4</accession>
<dbReference type="OrthoDB" id="424753at2759"/>
<dbReference type="InterPro" id="IPR038765">
    <property type="entry name" value="Papain-like_cys_pep_sf"/>
</dbReference>
<organism evidence="4 5">
    <name type="scientific">Diaporthe ampelina</name>
    <dbReference type="NCBI Taxonomy" id="1214573"/>
    <lineage>
        <taxon>Eukaryota</taxon>
        <taxon>Fungi</taxon>
        <taxon>Dikarya</taxon>
        <taxon>Ascomycota</taxon>
        <taxon>Pezizomycotina</taxon>
        <taxon>Sordariomycetes</taxon>
        <taxon>Sordariomycetidae</taxon>
        <taxon>Diaporthales</taxon>
        <taxon>Diaporthaceae</taxon>
        <taxon>Diaporthe</taxon>
    </lineage>
</organism>
<dbReference type="GO" id="GO:0004198">
    <property type="term" value="F:calcium-dependent cysteine-type endopeptidase activity"/>
    <property type="evidence" value="ECO:0007669"/>
    <property type="project" value="InterPro"/>
</dbReference>
<dbReference type="STRING" id="1214573.A0A0G2H2G4"/>
<evidence type="ECO:0000259" key="3">
    <source>
        <dbReference type="PROSITE" id="PS50203"/>
    </source>
</evidence>
<evidence type="ECO:0000256" key="1">
    <source>
        <dbReference type="PIRSR" id="PIRSR622684-1"/>
    </source>
</evidence>
<feature type="active site" evidence="1 2">
    <location>
        <position position="386"/>
    </location>
</feature>
<dbReference type="Pfam" id="PF00648">
    <property type="entry name" value="Peptidase_C2"/>
    <property type="match status" value="1"/>
</dbReference>
<dbReference type="Gene3D" id="3.90.70.10">
    <property type="entry name" value="Cysteine proteinases"/>
    <property type="match status" value="1"/>
</dbReference>
<proteinExistence type="predicted"/>
<evidence type="ECO:0000313" key="4">
    <source>
        <dbReference type="EMBL" id="KKY29498.1"/>
    </source>
</evidence>
<keyword evidence="2" id="KW-0788">Thiol protease</keyword>
<evidence type="ECO:0000256" key="2">
    <source>
        <dbReference type="PROSITE-ProRule" id="PRU00239"/>
    </source>
</evidence>
<feature type="active site" evidence="1 2">
    <location>
        <position position="360"/>
    </location>
</feature>
<name>A0A0G2H2G4_9PEZI</name>
<reference evidence="4 5" key="1">
    <citation type="submission" date="2015-05" db="EMBL/GenBank/DDBJ databases">
        <title>Distinctive expansion of gene families associated with plant cell wall degradation and secondary metabolism in the genomes of grapevine trunk pathogens.</title>
        <authorList>
            <person name="Lawrence D.P."/>
            <person name="Travadon R."/>
            <person name="Rolshausen P.E."/>
            <person name="Baumgartner K."/>
        </authorList>
    </citation>
    <scope>NUCLEOTIDE SEQUENCE [LARGE SCALE GENOMIC DNA]</scope>
    <source>
        <strain evidence="4">DA912</strain>
    </source>
</reference>
<keyword evidence="2" id="KW-0378">Hydrolase</keyword>
<dbReference type="PANTHER" id="PTHR10183">
    <property type="entry name" value="CALPAIN"/>
    <property type="match status" value="1"/>
</dbReference>
<dbReference type="SUPFAM" id="SSF54001">
    <property type="entry name" value="Cysteine proteinases"/>
    <property type="match status" value="1"/>
</dbReference>
<dbReference type="Proteomes" id="UP000034680">
    <property type="component" value="Unassembled WGS sequence"/>
</dbReference>
<gene>
    <name evidence="4" type="ORF">UCDDA912_g10576</name>
</gene>
<keyword evidence="2" id="KW-0645">Protease</keyword>
<protein>
    <submittedName>
        <fullName evidence="4">Putative calpain-1 catalytic subunit</fullName>
    </submittedName>
</protein>
<evidence type="ECO:0000313" key="5">
    <source>
        <dbReference type="Proteomes" id="UP000034680"/>
    </source>
</evidence>
<dbReference type="AlphaFoldDB" id="A0A0G2H2G4"/>
<feature type="active site" evidence="1 2">
    <location>
        <position position="180"/>
    </location>
</feature>
<keyword evidence="5" id="KW-1185">Reference proteome</keyword>
<dbReference type="PANTHER" id="PTHR10183:SF425">
    <property type="entry name" value="CALPAIN-5"/>
    <property type="match status" value="1"/>
</dbReference>
<dbReference type="InterPro" id="IPR022684">
    <property type="entry name" value="Calpain_cysteine_protease"/>
</dbReference>
<dbReference type="EMBL" id="LCUC01000745">
    <property type="protein sequence ID" value="KKY29498.1"/>
    <property type="molecule type" value="Genomic_DNA"/>
</dbReference>
<comment type="caution">
    <text evidence="4">The sequence shown here is derived from an EMBL/GenBank/DDBJ whole genome shotgun (WGS) entry which is preliminary data.</text>
</comment>